<dbReference type="AlphaFoldDB" id="A0A438D126"/>
<evidence type="ECO:0000313" key="3">
    <source>
        <dbReference type="Proteomes" id="UP000288805"/>
    </source>
</evidence>
<gene>
    <name evidence="2" type="ORF">CK203_102552</name>
</gene>
<dbReference type="Gene3D" id="2.115.10.20">
    <property type="entry name" value="Glycosyl hydrolase domain, family 43"/>
    <property type="match status" value="1"/>
</dbReference>
<accession>A0A438D126</accession>
<feature type="compositionally biased region" description="Polar residues" evidence="1">
    <location>
        <begin position="74"/>
        <end position="96"/>
    </location>
</feature>
<feature type="compositionally biased region" description="Low complexity" evidence="1">
    <location>
        <begin position="98"/>
        <end position="107"/>
    </location>
</feature>
<dbReference type="PANTHER" id="PTHR35279:SF1">
    <property type="entry name" value="ARABINANASE_LEVANSUCRASE_INVERTASE"/>
    <property type="match status" value="1"/>
</dbReference>
<proteinExistence type="predicted"/>
<comment type="caution">
    <text evidence="2">The sequence shown here is derived from an EMBL/GenBank/DDBJ whole genome shotgun (WGS) entry which is preliminary data.</text>
</comment>
<name>A0A438D126_VITVI</name>
<dbReference type="EMBL" id="QGNW01001860">
    <property type="protein sequence ID" value="RVW29141.1"/>
    <property type="molecule type" value="Genomic_DNA"/>
</dbReference>
<dbReference type="Proteomes" id="UP000288805">
    <property type="component" value="Unassembled WGS sequence"/>
</dbReference>
<dbReference type="InterPro" id="IPR023296">
    <property type="entry name" value="Glyco_hydro_beta-prop_sf"/>
</dbReference>
<protein>
    <submittedName>
        <fullName evidence="2">Uncharacterized protein</fullName>
    </submittedName>
</protein>
<evidence type="ECO:0000313" key="2">
    <source>
        <dbReference type="EMBL" id="RVW29141.1"/>
    </source>
</evidence>
<organism evidence="2 3">
    <name type="scientific">Vitis vinifera</name>
    <name type="common">Grape</name>
    <dbReference type="NCBI Taxonomy" id="29760"/>
    <lineage>
        <taxon>Eukaryota</taxon>
        <taxon>Viridiplantae</taxon>
        <taxon>Streptophyta</taxon>
        <taxon>Embryophyta</taxon>
        <taxon>Tracheophyta</taxon>
        <taxon>Spermatophyta</taxon>
        <taxon>Magnoliopsida</taxon>
        <taxon>eudicotyledons</taxon>
        <taxon>Gunneridae</taxon>
        <taxon>Pentapetalae</taxon>
        <taxon>rosids</taxon>
        <taxon>Vitales</taxon>
        <taxon>Vitaceae</taxon>
        <taxon>Viteae</taxon>
        <taxon>Vitis</taxon>
    </lineage>
</organism>
<evidence type="ECO:0000256" key="1">
    <source>
        <dbReference type="SAM" id="MobiDB-lite"/>
    </source>
</evidence>
<dbReference type="PANTHER" id="PTHR35279">
    <property type="match status" value="1"/>
</dbReference>
<sequence>MEAASSVTRSFVATSNPPRVSITSPIASNPAWCSTPANMFPLYASSTNFFAILPTPHPNPRNCALYLTRCSTRPDTTDKNSTVGPSSDSNSNSKPQDSAAPASNESLSSAAAAASSSSRGLVFDLGPSNSWDSAQIGSPVVKRFLSDDEERWYMWYHGASNENSASDSIGLAVRAMGFIGSEAVVQLGRVGMWDW</sequence>
<feature type="region of interest" description="Disordered" evidence="1">
    <location>
        <begin position="74"/>
        <end position="107"/>
    </location>
</feature>
<reference evidence="2 3" key="1">
    <citation type="journal article" date="2018" name="PLoS Genet.">
        <title>Population sequencing reveals clonal diversity and ancestral inbreeding in the grapevine cultivar Chardonnay.</title>
        <authorList>
            <person name="Roach M.J."/>
            <person name="Johnson D.L."/>
            <person name="Bohlmann J."/>
            <person name="van Vuuren H.J."/>
            <person name="Jones S.J."/>
            <person name="Pretorius I.S."/>
            <person name="Schmidt S.A."/>
            <person name="Borneman A.R."/>
        </authorList>
    </citation>
    <scope>NUCLEOTIDE SEQUENCE [LARGE SCALE GENOMIC DNA]</scope>
    <source>
        <strain evidence="3">cv. Chardonnay</strain>
        <tissue evidence="2">Leaf</tissue>
    </source>
</reference>